<accession>A0A542EU33</accession>
<dbReference type="AlphaFoldDB" id="A0A542EU33"/>
<proteinExistence type="predicted"/>
<organism evidence="3 4">
    <name type="scientific">Kribbella jejuensis</name>
    <dbReference type="NCBI Taxonomy" id="236068"/>
    <lineage>
        <taxon>Bacteria</taxon>
        <taxon>Bacillati</taxon>
        <taxon>Actinomycetota</taxon>
        <taxon>Actinomycetes</taxon>
        <taxon>Propionibacteriales</taxon>
        <taxon>Kribbellaceae</taxon>
        <taxon>Kribbella</taxon>
    </lineage>
</organism>
<keyword evidence="2" id="KW-0732">Signal</keyword>
<dbReference type="InterPro" id="IPR015943">
    <property type="entry name" value="WD40/YVTN_repeat-like_dom_sf"/>
</dbReference>
<dbReference type="PROSITE" id="PS51257">
    <property type="entry name" value="PROKAR_LIPOPROTEIN"/>
    <property type="match status" value="1"/>
</dbReference>
<dbReference type="RefSeq" id="WP_141856130.1">
    <property type="nucleotide sequence ID" value="NZ_BAAAKA010000036.1"/>
</dbReference>
<evidence type="ECO:0000313" key="3">
    <source>
        <dbReference type="EMBL" id="TQJ18684.1"/>
    </source>
</evidence>
<comment type="caution">
    <text evidence="3">The sequence shown here is derived from an EMBL/GenBank/DDBJ whole genome shotgun (WGS) entry which is preliminary data.</text>
</comment>
<evidence type="ECO:0000256" key="1">
    <source>
        <dbReference type="SAM" id="MobiDB-lite"/>
    </source>
</evidence>
<dbReference type="InterPro" id="IPR011047">
    <property type="entry name" value="Quinoprotein_ADH-like_sf"/>
</dbReference>
<feature type="region of interest" description="Disordered" evidence="1">
    <location>
        <begin position="24"/>
        <end position="53"/>
    </location>
</feature>
<protein>
    <recommendedName>
        <fullName evidence="5">Pyrroloquinoline-quinone binding quinoprotein</fullName>
    </recommendedName>
</protein>
<reference evidence="3 4" key="1">
    <citation type="submission" date="2019-06" db="EMBL/GenBank/DDBJ databases">
        <title>Sequencing the genomes of 1000 actinobacteria strains.</title>
        <authorList>
            <person name="Klenk H.-P."/>
        </authorList>
    </citation>
    <scope>NUCLEOTIDE SEQUENCE [LARGE SCALE GENOMIC DNA]</scope>
    <source>
        <strain evidence="3 4">DSM 17305</strain>
    </source>
</reference>
<dbReference type="SUPFAM" id="SSF50998">
    <property type="entry name" value="Quinoprotein alcohol dehydrogenase-like"/>
    <property type="match status" value="1"/>
</dbReference>
<feature type="compositionally biased region" description="Low complexity" evidence="1">
    <location>
        <begin position="37"/>
        <end position="53"/>
    </location>
</feature>
<evidence type="ECO:0000313" key="4">
    <source>
        <dbReference type="Proteomes" id="UP000316298"/>
    </source>
</evidence>
<dbReference type="Gene3D" id="2.130.10.10">
    <property type="entry name" value="YVTN repeat-like/Quinoprotein amine dehydrogenase"/>
    <property type="match status" value="1"/>
</dbReference>
<sequence length="503" mass="50561">MLRPMVATTAVTAALLLLAGCGGNDKKSDSGSGTNGSGSTSSPTPSAPSIPSFDPPKAFTAAAAFPVPKVQTREIYDEAKVGMVGPVALIGHYDGLIGNNIADPSKSWTVKSTTTDTTTVSGVTAPVGVKLDGKDVAIVAYAEADKGNGTQKPQGLVLIQWIDVDSGQKVAEISAPVSTVDGTGPTAAGTPNLTSLQFDPDNGQVAVAGNANGRVTVFADPKMQKATVIPGVSAAAVHGGVVAAVKASNNQSTADGTVVLADGASGKITKQIPLKQVALSAIAGGAKHAYFYGTVYKESSTGTDEVGSLFSVDLASGAVVKSAPGLSARDSGGYGCVWDQATSIVCRENQPTGPQEILGFDDTTGKKVWGWNSLSGERVVPEVTAALHGVVYVQTEKQAVLLDAKTGQDLPSPTPSATPNETSPSTGGTPSDSGSPTAGDTPSDSGTPSPSDGSTPGGSDMSQYNGTPESPDAVSPYGGVYTQFPTSNGLDVETVAVYLKPTA</sequence>
<keyword evidence="4" id="KW-1185">Reference proteome</keyword>
<dbReference type="OrthoDB" id="3394166at2"/>
<gene>
    <name evidence="3" type="ORF">FB475_2833</name>
</gene>
<feature type="region of interest" description="Disordered" evidence="1">
    <location>
        <begin position="405"/>
        <end position="489"/>
    </location>
</feature>
<feature type="chain" id="PRO_5039640881" description="Pyrroloquinoline-quinone binding quinoprotein" evidence="2">
    <location>
        <begin position="20"/>
        <end position="503"/>
    </location>
</feature>
<dbReference type="Proteomes" id="UP000316298">
    <property type="component" value="Unassembled WGS sequence"/>
</dbReference>
<evidence type="ECO:0008006" key="5">
    <source>
        <dbReference type="Google" id="ProtNLM"/>
    </source>
</evidence>
<name>A0A542EU33_9ACTN</name>
<evidence type="ECO:0000256" key="2">
    <source>
        <dbReference type="SAM" id="SignalP"/>
    </source>
</evidence>
<dbReference type="EMBL" id="VFMM01000001">
    <property type="protein sequence ID" value="TQJ18684.1"/>
    <property type="molecule type" value="Genomic_DNA"/>
</dbReference>
<feature type="compositionally biased region" description="Low complexity" evidence="1">
    <location>
        <begin position="418"/>
        <end position="460"/>
    </location>
</feature>
<feature type="signal peptide" evidence="2">
    <location>
        <begin position="1"/>
        <end position="19"/>
    </location>
</feature>